<dbReference type="AlphaFoldDB" id="A0A165I356"/>
<dbReference type="Proteomes" id="UP000076632">
    <property type="component" value="Unassembled WGS sequence"/>
</dbReference>
<organism evidence="1 2">
    <name type="scientific">Xylona heveae (strain CBS 132557 / TC161)</name>
    <dbReference type="NCBI Taxonomy" id="1328760"/>
    <lineage>
        <taxon>Eukaryota</taxon>
        <taxon>Fungi</taxon>
        <taxon>Dikarya</taxon>
        <taxon>Ascomycota</taxon>
        <taxon>Pezizomycotina</taxon>
        <taxon>Xylonomycetes</taxon>
        <taxon>Xylonales</taxon>
        <taxon>Xylonaceae</taxon>
        <taxon>Xylona</taxon>
    </lineage>
</organism>
<accession>A0A165I356</accession>
<dbReference type="GeneID" id="28902125"/>
<reference evidence="1 2" key="1">
    <citation type="journal article" date="2016" name="Fungal Biol.">
        <title>The genome of Xylona heveae provides a window into fungal endophytism.</title>
        <authorList>
            <person name="Gazis R."/>
            <person name="Kuo A."/>
            <person name="Riley R."/>
            <person name="LaButti K."/>
            <person name="Lipzen A."/>
            <person name="Lin J."/>
            <person name="Amirebrahimi M."/>
            <person name="Hesse C.N."/>
            <person name="Spatafora J.W."/>
            <person name="Henrissat B."/>
            <person name="Hainaut M."/>
            <person name="Grigoriev I.V."/>
            <person name="Hibbett D.S."/>
        </authorList>
    </citation>
    <scope>NUCLEOTIDE SEQUENCE [LARGE SCALE GENOMIC DNA]</scope>
    <source>
        <strain evidence="1 2">TC161</strain>
    </source>
</reference>
<evidence type="ECO:0000313" key="1">
    <source>
        <dbReference type="EMBL" id="KZF24308.1"/>
    </source>
</evidence>
<keyword evidence="2" id="KW-1185">Reference proteome</keyword>
<evidence type="ECO:0000313" key="2">
    <source>
        <dbReference type="Proteomes" id="UP000076632"/>
    </source>
</evidence>
<name>A0A165I356_XYLHT</name>
<dbReference type="EMBL" id="KV407456">
    <property type="protein sequence ID" value="KZF24308.1"/>
    <property type="molecule type" value="Genomic_DNA"/>
</dbReference>
<proteinExistence type="predicted"/>
<dbReference type="InParanoid" id="A0A165I356"/>
<gene>
    <name evidence="1" type="ORF">L228DRAFT_94102</name>
</gene>
<sequence length="60" mass="7074">MNANRELSNRTPSFCWGKTGYFKFLIRRALSENDSHACEHPKPELQNKIKRLVFAFGVYR</sequence>
<protein>
    <submittedName>
        <fullName evidence="1">Uncharacterized protein</fullName>
    </submittedName>
</protein>
<dbReference type="RefSeq" id="XP_018189863.1">
    <property type="nucleotide sequence ID" value="XM_018336988.1"/>
</dbReference>